<accession>A0A4Q0VA91</accession>
<reference evidence="4 5" key="1">
    <citation type="submission" date="2018-06" db="EMBL/GenBank/DDBJ databases">
        <title>Genome conservation of Clostridium tetani.</title>
        <authorList>
            <person name="Bruggemann H."/>
            <person name="Popoff M.R."/>
        </authorList>
    </citation>
    <scope>NUCLEOTIDE SEQUENCE [LARGE SCALE GENOMIC DNA]</scope>
    <source>
        <strain evidence="4 5">2017.061</strain>
    </source>
</reference>
<dbReference type="Pfam" id="PF00068">
    <property type="entry name" value="Phospholip_A2_1"/>
    <property type="match status" value="1"/>
</dbReference>
<dbReference type="SUPFAM" id="SSF48619">
    <property type="entry name" value="Phospholipase A2, PLA2"/>
    <property type="match status" value="1"/>
</dbReference>
<dbReference type="Gene3D" id="1.20.90.10">
    <property type="entry name" value="Phospholipase A2 domain"/>
    <property type="match status" value="1"/>
</dbReference>
<dbReference type="GO" id="GO:0006644">
    <property type="term" value="P:phospholipid metabolic process"/>
    <property type="evidence" value="ECO:0007669"/>
    <property type="project" value="InterPro"/>
</dbReference>
<dbReference type="EMBL" id="QMAP01000014">
    <property type="protein sequence ID" value="RXI45117.1"/>
    <property type="molecule type" value="Genomic_DNA"/>
</dbReference>
<dbReference type="InterPro" id="IPR033113">
    <property type="entry name" value="PLA2_histidine"/>
</dbReference>
<dbReference type="InterPro" id="IPR016090">
    <property type="entry name" value="PLA2-like_dom"/>
</dbReference>
<comment type="subcellular location">
    <subcellularLocation>
        <location evidence="1">Secreted</location>
    </subcellularLocation>
</comment>
<evidence type="ECO:0000313" key="5">
    <source>
        <dbReference type="Proteomes" id="UP000290921"/>
    </source>
</evidence>
<keyword evidence="2" id="KW-0964">Secreted</keyword>
<sequence>MYNIEDNSLNLLDKIKYDKQSSKSLKVTVPKRAFKLVIHGNWCGPGHSGPEAPIDNIDACCQKHDYCYDRMSGNDGKKNCDMELVSCVNSLYKQSSIREKALINAIAGYFMWVNSEPNL</sequence>
<name>A0A4Q0VA91_CLOTA</name>
<evidence type="ECO:0000256" key="1">
    <source>
        <dbReference type="ARBA" id="ARBA00004613"/>
    </source>
</evidence>
<evidence type="ECO:0000256" key="2">
    <source>
        <dbReference type="ARBA" id="ARBA00022525"/>
    </source>
</evidence>
<proteinExistence type="predicted"/>
<dbReference type="GO" id="GO:0050482">
    <property type="term" value="P:arachidonate secretion"/>
    <property type="evidence" value="ECO:0007669"/>
    <property type="project" value="InterPro"/>
</dbReference>
<feature type="domain" description="Phospholipase A2-like central" evidence="3">
    <location>
        <begin position="26"/>
        <end position="88"/>
    </location>
</feature>
<dbReference type="InterPro" id="IPR036444">
    <property type="entry name" value="PLipase_A2_dom_sf"/>
</dbReference>
<dbReference type="PROSITE" id="PS00118">
    <property type="entry name" value="PA2_HIS"/>
    <property type="match status" value="1"/>
</dbReference>
<evidence type="ECO:0000259" key="3">
    <source>
        <dbReference type="Pfam" id="PF00068"/>
    </source>
</evidence>
<organism evidence="4 5">
    <name type="scientific">Clostridium tetani</name>
    <dbReference type="NCBI Taxonomy" id="1513"/>
    <lineage>
        <taxon>Bacteria</taxon>
        <taxon>Bacillati</taxon>
        <taxon>Bacillota</taxon>
        <taxon>Clostridia</taxon>
        <taxon>Eubacteriales</taxon>
        <taxon>Clostridiaceae</taxon>
        <taxon>Clostridium</taxon>
    </lineage>
</organism>
<protein>
    <recommendedName>
        <fullName evidence="3">Phospholipase A2-like central domain-containing protein</fullName>
    </recommendedName>
</protein>
<comment type="caution">
    <text evidence="4">The sequence shown here is derived from an EMBL/GenBank/DDBJ whole genome shotgun (WGS) entry which is preliminary data.</text>
</comment>
<dbReference type="AlphaFoldDB" id="A0A4Q0VA91"/>
<dbReference type="GO" id="GO:0004623">
    <property type="term" value="F:phospholipase A2 activity"/>
    <property type="evidence" value="ECO:0007669"/>
    <property type="project" value="InterPro"/>
</dbReference>
<dbReference type="Proteomes" id="UP000290921">
    <property type="component" value="Unassembled WGS sequence"/>
</dbReference>
<dbReference type="GO" id="GO:0005576">
    <property type="term" value="C:extracellular region"/>
    <property type="evidence" value="ECO:0007669"/>
    <property type="project" value="UniProtKB-SubCell"/>
</dbReference>
<evidence type="ECO:0000313" key="4">
    <source>
        <dbReference type="EMBL" id="RXI45117.1"/>
    </source>
</evidence>
<gene>
    <name evidence="4" type="ORF">DP130_12675</name>
</gene>